<evidence type="ECO:0000313" key="2">
    <source>
        <dbReference type="EMBL" id="KIJ58573.1"/>
    </source>
</evidence>
<dbReference type="HOGENOM" id="CLU_018552_9_3_1"/>
<reference evidence="2 3" key="1">
    <citation type="submission" date="2014-04" db="EMBL/GenBank/DDBJ databases">
        <title>Evolutionary Origins and Diversification of the Mycorrhizal Mutualists.</title>
        <authorList>
            <consortium name="DOE Joint Genome Institute"/>
            <consortium name="Mycorrhizal Genomics Consortium"/>
            <person name="Kohler A."/>
            <person name="Kuo A."/>
            <person name="Nagy L.G."/>
            <person name="Floudas D."/>
            <person name="Copeland A."/>
            <person name="Barry K.W."/>
            <person name="Cichocki N."/>
            <person name="Veneault-Fourrey C."/>
            <person name="LaButti K."/>
            <person name="Lindquist E.A."/>
            <person name="Lipzen A."/>
            <person name="Lundell T."/>
            <person name="Morin E."/>
            <person name="Murat C."/>
            <person name="Riley R."/>
            <person name="Ohm R."/>
            <person name="Sun H."/>
            <person name="Tunlid A."/>
            <person name="Henrissat B."/>
            <person name="Grigoriev I.V."/>
            <person name="Hibbett D.S."/>
            <person name="Martin F."/>
        </authorList>
    </citation>
    <scope>NUCLEOTIDE SEQUENCE [LARGE SCALE GENOMIC DNA]</scope>
    <source>
        <strain evidence="2 3">MD-312</strain>
    </source>
</reference>
<protein>
    <recommendedName>
        <fullName evidence="4">DDE Tnp4 domain-containing protein</fullName>
    </recommendedName>
</protein>
<dbReference type="OrthoDB" id="2499472at2759"/>
<dbReference type="Proteomes" id="UP000053820">
    <property type="component" value="Unassembled WGS sequence"/>
</dbReference>
<dbReference type="AlphaFoldDB" id="A0A0C9VYV1"/>
<feature type="region of interest" description="Disordered" evidence="1">
    <location>
        <begin position="66"/>
        <end position="85"/>
    </location>
</feature>
<accession>A0A0C9VYV1</accession>
<gene>
    <name evidence="2" type="ORF">HYDPIDRAFT_102367</name>
</gene>
<evidence type="ECO:0000256" key="1">
    <source>
        <dbReference type="SAM" id="MobiDB-lite"/>
    </source>
</evidence>
<name>A0A0C9VYV1_9AGAM</name>
<organism evidence="2 3">
    <name type="scientific">Hydnomerulius pinastri MD-312</name>
    <dbReference type="NCBI Taxonomy" id="994086"/>
    <lineage>
        <taxon>Eukaryota</taxon>
        <taxon>Fungi</taxon>
        <taxon>Dikarya</taxon>
        <taxon>Basidiomycota</taxon>
        <taxon>Agaricomycotina</taxon>
        <taxon>Agaricomycetes</taxon>
        <taxon>Agaricomycetidae</taxon>
        <taxon>Boletales</taxon>
        <taxon>Boletales incertae sedis</taxon>
        <taxon>Leucogyrophana</taxon>
    </lineage>
</organism>
<keyword evidence="3" id="KW-1185">Reference proteome</keyword>
<dbReference type="EMBL" id="KN839926">
    <property type="protein sequence ID" value="KIJ58573.1"/>
    <property type="molecule type" value="Genomic_DNA"/>
</dbReference>
<feature type="non-terminal residue" evidence="2">
    <location>
        <position position="1"/>
    </location>
</feature>
<evidence type="ECO:0008006" key="4">
    <source>
        <dbReference type="Google" id="ProtNLM"/>
    </source>
</evidence>
<evidence type="ECO:0000313" key="3">
    <source>
        <dbReference type="Proteomes" id="UP000053820"/>
    </source>
</evidence>
<proteinExistence type="predicted"/>
<sequence length="106" mass="12391">EHAFAALKGRFQSLRELRLQIQTEKDVHIAVYWVMCCLILHNMIIRFEEQRRVVIAGTMEWAIQEGRGSEDDGGGGVCADPPRMTPGQKFRERLMERLFRDRGFHF</sequence>